<dbReference type="AlphaFoldDB" id="A0A563EMK3"/>
<dbReference type="InterPro" id="IPR011256">
    <property type="entry name" value="Reg_factor_effector_dom_sf"/>
</dbReference>
<accession>A0A563EMK3</accession>
<dbReference type="EMBL" id="VOBR01000020">
    <property type="protein sequence ID" value="TWP48418.1"/>
    <property type="molecule type" value="Genomic_DNA"/>
</dbReference>
<dbReference type="Pfam" id="PF06445">
    <property type="entry name" value="GyrI-like"/>
    <property type="match status" value="1"/>
</dbReference>
<gene>
    <name evidence="2" type="ORF">FKR81_27880</name>
</gene>
<dbReference type="Proteomes" id="UP000316639">
    <property type="component" value="Unassembled WGS sequence"/>
</dbReference>
<keyword evidence="3" id="KW-1185">Reference proteome</keyword>
<comment type="caution">
    <text evidence="2">The sequence shown here is derived from an EMBL/GenBank/DDBJ whole genome shotgun (WGS) entry which is preliminary data.</text>
</comment>
<dbReference type="OrthoDB" id="64208at2"/>
<feature type="domain" description="AraC effector-binding" evidence="1">
    <location>
        <begin position="3"/>
        <end position="147"/>
    </location>
</feature>
<dbReference type="Gene3D" id="3.20.80.10">
    <property type="entry name" value="Regulatory factor, effector binding domain"/>
    <property type="match status" value="1"/>
</dbReference>
<evidence type="ECO:0000313" key="2">
    <source>
        <dbReference type="EMBL" id="TWP48418.1"/>
    </source>
</evidence>
<dbReference type="SUPFAM" id="SSF55136">
    <property type="entry name" value="Probable bacterial effector-binding domain"/>
    <property type="match status" value="1"/>
</dbReference>
<reference evidence="2 3" key="1">
    <citation type="submission" date="2019-07" db="EMBL/GenBank/DDBJ databases">
        <title>Lentzea xizangensis sp. nov., isolated from Qinghai-Tibetan Plateau Soils.</title>
        <authorList>
            <person name="Huang J."/>
        </authorList>
    </citation>
    <scope>NUCLEOTIDE SEQUENCE [LARGE SCALE GENOMIC DNA]</scope>
    <source>
        <strain evidence="2 3">FXJ1.1311</strain>
    </source>
</reference>
<dbReference type="InterPro" id="IPR029442">
    <property type="entry name" value="GyrI-like"/>
</dbReference>
<evidence type="ECO:0000313" key="3">
    <source>
        <dbReference type="Proteomes" id="UP000316639"/>
    </source>
</evidence>
<sequence length="147" mass="15867">MDHVVELITVAAHPTAVVRAATTWHDFPSLWKGMLDEVWACVHAAGISRGCRNVMLYLDDVPTVEVGVELPESCRLTGRVVASALPAGRVAMTVHRGGYAGLASAHEAVVRWCAAHGQPLAGPRWEVYGPHRDDPAEVTTEVFHLLA</sequence>
<dbReference type="RefSeq" id="WP_146356119.1">
    <property type="nucleotide sequence ID" value="NZ_VOBR01000020.1"/>
</dbReference>
<name>A0A563EMK3_9PSEU</name>
<dbReference type="InterPro" id="IPR010499">
    <property type="entry name" value="AraC_E-bd"/>
</dbReference>
<dbReference type="SMART" id="SM00871">
    <property type="entry name" value="AraC_E_bind"/>
    <property type="match status" value="1"/>
</dbReference>
<organism evidence="2 3">
    <name type="scientific">Lentzea tibetensis</name>
    <dbReference type="NCBI Taxonomy" id="2591470"/>
    <lineage>
        <taxon>Bacteria</taxon>
        <taxon>Bacillati</taxon>
        <taxon>Actinomycetota</taxon>
        <taxon>Actinomycetes</taxon>
        <taxon>Pseudonocardiales</taxon>
        <taxon>Pseudonocardiaceae</taxon>
        <taxon>Lentzea</taxon>
    </lineage>
</organism>
<proteinExistence type="predicted"/>
<protein>
    <submittedName>
        <fullName evidence="2">GyrI-like domain-containing protein</fullName>
    </submittedName>
</protein>
<evidence type="ECO:0000259" key="1">
    <source>
        <dbReference type="SMART" id="SM00871"/>
    </source>
</evidence>